<dbReference type="EMBL" id="CP118109">
    <property type="protein sequence ID" value="WDI05214.1"/>
    <property type="molecule type" value="Genomic_DNA"/>
</dbReference>
<sequence length="396" mass="43031">MAATTKAKKNDEKESAKPKNPVMMDNKAIQADFNKRFGEGTFFTLEGNERTQVTPIPSGIPAFDFATGIGGVPSGRIIEIYGPESSGKTSLCLMLAGKFQELAKLPGPFFGKKVGFIDAEHALDPYHVSNLGVDTSANGMLINQPETGEGAFDLMEAMCLSEQFGLVIVDSAAALVPLAEVENDMEYNPIGLQARMLGKGLRKLKGPAQKTGTTFIFINQLRQKPGLKGAVVNTTPGGLALRFYASMRIEVKATKIEKGGSEVGLATTLHFKKNKVAVPFTTAEYDYYWVGGVDRVKNIMDVACDLDIIHRKGAYYFYGADPDDSKNPFTDGSGNELKWQGKEQLLQALRVSPALYEYTNNLVLGNIPSDTVFVDESDSDEEPDDLEGATEEEVLL</sequence>
<name>A0ABY7XHN3_9BACL</name>
<dbReference type="InterPro" id="IPR020584">
    <property type="entry name" value="DNA_recomb/repair_RecA_CS"/>
</dbReference>
<dbReference type="Pfam" id="PF00154">
    <property type="entry name" value="RecA_N"/>
    <property type="match status" value="1"/>
</dbReference>
<organism evidence="11 12">
    <name type="scientific">Paenibacillus urinalis</name>
    <dbReference type="NCBI Taxonomy" id="521520"/>
    <lineage>
        <taxon>Bacteria</taxon>
        <taxon>Bacillati</taxon>
        <taxon>Bacillota</taxon>
        <taxon>Bacilli</taxon>
        <taxon>Bacillales</taxon>
        <taxon>Paenibacillaceae</taxon>
        <taxon>Paenibacillus</taxon>
    </lineage>
</organism>
<dbReference type="PROSITE" id="PS50163">
    <property type="entry name" value="RECA_3"/>
    <property type="match status" value="1"/>
</dbReference>
<feature type="compositionally biased region" description="Basic and acidic residues" evidence="8">
    <location>
        <begin position="8"/>
        <end position="17"/>
    </location>
</feature>
<accession>A0ABY7XHN3</accession>
<reference evidence="11 12" key="1">
    <citation type="submission" date="2023-02" db="EMBL/GenBank/DDBJ databases">
        <title>Pathogen: clinical or host-associated sample.</title>
        <authorList>
            <person name="Hergert J."/>
            <person name="Casey R."/>
            <person name="Wagner J."/>
            <person name="Young E.L."/>
            <person name="Oakeson K.F."/>
        </authorList>
    </citation>
    <scope>NUCLEOTIDE SEQUENCE [LARGE SCALE GENOMIC DNA]</scope>
    <source>
        <strain evidence="11 12">2022CK-00829</strain>
        <plasmid evidence="11 12">unnamed1</plasmid>
    </source>
</reference>
<evidence type="ECO:0000313" key="12">
    <source>
        <dbReference type="Proteomes" id="UP001221519"/>
    </source>
</evidence>
<dbReference type="InterPro" id="IPR020587">
    <property type="entry name" value="RecA_monomer-monomer_interface"/>
</dbReference>
<keyword evidence="5 7" id="KW-0238">DNA-binding</keyword>
<evidence type="ECO:0000256" key="3">
    <source>
        <dbReference type="ARBA" id="ARBA00022741"/>
    </source>
</evidence>
<dbReference type="Proteomes" id="UP001221519">
    <property type="component" value="Plasmid unnamed1"/>
</dbReference>
<feature type="domain" description="RecA family profile 1" evidence="9">
    <location>
        <begin position="52"/>
        <end position="221"/>
    </location>
</feature>
<protein>
    <recommendedName>
        <fullName evidence="2">Protein RecA</fullName>
    </recommendedName>
</protein>
<dbReference type="SMART" id="SM00382">
    <property type="entry name" value="AAA"/>
    <property type="match status" value="1"/>
</dbReference>
<keyword evidence="6 7" id="KW-0233">DNA recombination</keyword>
<dbReference type="PANTHER" id="PTHR45900:SF1">
    <property type="entry name" value="MITOCHONDRIAL DNA REPAIR PROTEIN RECA HOMOLOG-RELATED"/>
    <property type="match status" value="1"/>
</dbReference>
<geneLocation type="plasmid" evidence="11 12">
    <name>unnamed1</name>
</geneLocation>
<keyword evidence="3 7" id="KW-0547">Nucleotide-binding</keyword>
<keyword evidence="7" id="KW-0227">DNA damage</keyword>
<dbReference type="PANTHER" id="PTHR45900">
    <property type="entry name" value="RECA"/>
    <property type="match status" value="1"/>
</dbReference>
<dbReference type="InterPro" id="IPR027417">
    <property type="entry name" value="P-loop_NTPase"/>
</dbReference>
<dbReference type="InterPro" id="IPR003593">
    <property type="entry name" value="AAA+_ATPase"/>
</dbReference>
<feature type="region of interest" description="Disordered" evidence="8">
    <location>
        <begin position="373"/>
        <end position="396"/>
    </location>
</feature>
<dbReference type="Gene3D" id="3.40.50.300">
    <property type="entry name" value="P-loop containing nucleotide triphosphate hydrolases"/>
    <property type="match status" value="1"/>
</dbReference>
<evidence type="ECO:0000256" key="6">
    <source>
        <dbReference type="ARBA" id="ARBA00023172"/>
    </source>
</evidence>
<dbReference type="InterPro" id="IPR013765">
    <property type="entry name" value="DNA_recomb/repair_RecA"/>
</dbReference>
<evidence type="ECO:0000256" key="1">
    <source>
        <dbReference type="ARBA" id="ARBA00009391"/>
    </source>
</evidence>
<keyword evidence="4 7" id="KW-0067">ATP-binding</keyword>
<dbReference type="PRINTS" id="PR00142">
    <property type="entry name" value="RECA"/>
</dbReference>
<proteinExistence type="inferred from homology"/>
<dbReference type="SUPFAM" id="SSF52540">
    <property type="entry name" value="P-loop containing nucleoside triphosphate hydrolases"/>
    <property type="match status" value="1"/>
</dbReference>
<dbReference type="RefSeq" id="WP_052512164.1">
    <property type="nucleotide sequence ID" value="NZ_CP118109.1"/>
</dbReference>
<feature type="domain" description="RecA family profile 2" evidence="10">
    <location>
        <begin position="234"/>
        <end position="298"/>
    </location>
</feature>
<evidence type="ECO:0000256" key="2">
    <source>
        <dbReference type="ARBA" id="ARBA00015553"/>
    </source>
</evidence>
<evidence type="ECO:0000256" key="8">
    <source>
        <dbReference type="SAM" id="MobiDB-lite"/>
    </source>
</evidence>
<evidence type="ECO:0000259" key="9">
    <source>
        <dbReference type="PROSITE" id="PS50162"/>
    </source>
</evidence>
<dbReference type="PROSITE" id="PS00321">
    <property type="entry name" value="RECA_1"/>
    <property type="match status" value="1"/>
</dbReference>
<evidence type="ECO:0000256" key="5">
    <source>
        <dbReference type="ARBA" id="ARBA00023125"/>
    </source>
</evidence>
<keyword evidence="12" id="KW-1185">Reference proteome</keyword>
<dbReference type="PROSITE" id="PS50162">
    <property type="entry name" value="RECA_2"/>
    <property type="match status" value="1"/>
</dbReference>
<dbReference type="InterPro" id="IPR020588">
    <property type="entry name" value="RecA_ATP-bd"/>
</dbReference>
<evidence type="ECO:0000256" key="4">
    <source>
        <dbReference type="ARBA" id="ARBA00022840"/>
    </source>
</evidence>
<keyword evidence="11" id="KW-0614">Plasmid</keyword>
<evidence type="ECO:0000313" key="11">
    <source>
        <dbReference type="EMBL" id="WDI05214.1"/>
    </source>
</evidence>
<feature type="region of interest" description="Disordered" evidence="8">
    <location>
        <begin position="1"/>
        <end position="22"/>
    </location>
</feature>
<evidence type="ECO:0000256" key="7">
    <source>
        <dbReference type="RuleBase" id="RU004527"/>
    </source>
</evidence>
<dbReference type="InterPro" id="IPR049428">
    <property type="entry name" value="RecA-like_N"/>
</dbReference>
<comment type="similarity">
    <text evidence="1 7">Belongs to the RecA family.</text>
</comment>
<evidence type="ECO:0000259" key="10">
    <source>
        <dbReference type="PROSITE" id="PS50163"/>
    </source>
</evidence>
<gene>
    <name evidence="11" type="ORF">PUW25_25740</name>
</gene>